<sequence>MEVILPIPNATVAALAQVSAAFNASHAHAIFYRIHIDGHLVVEGFLIAAILFQLSRKSYKPPKKPLTEKVYIDYPRKPCFLFKMPGSDILHCLLGHATLTSPTENEEIASRLTQRFDDTEEKVL</sequence>
<dbReference type="OrthoDB" id="1716066at2759"/>
<dbReference type="AlphaFoldDB" id="A0A8J5V5P4"/>
<accession>A0A8J5V5P4</accession>
<keyword evidence="2" id="KW-1185">Reference proteome</keyword>
<reference evidence="1" key="1">
    <citation type="journal article" date="2021" name="bioRxiv">
        <title>Whole Genome Assembly and Annotation of Northern Wild Rice, Zizania palustris L., Supports a Whole Genome Duplication in the Zizania Genus.</title>
        <authorList>
            <person name="Haas M."/>
            <person name="Kono T."/>
            <person name="Macchietto M."/>
            <person name="Millas R."/>
            <person name="McGilp L."/>
            <person name="Shao M."/>
            <person name="Duquette J."/>
            <person name="Hirsch C.N."/>
            <person name="Kimball J."/>
        </authorList>
    </citation>
    <scope>NUCLEOTIDE SEQUENCE</scope>
    <source>
        <tissue evidence="1">Fresh leaf tissue</tissue>
    </source>
</reference>
<proteinExistence type="predicted"/>
<comment type="caution">
    <text evidence="1">The sequence shown here is derived from an EMBL/GenBank/DDBJ whole genome shotgun (WGS) entry which is preliminary data.</text>
</comment>
<reference evidence="1" key="2">
    <citation type="submission" date="2021-02" db="EMBL/GenBank/DDBJ databases">
        <authorList>
            <person name="Kimball J.A."/>
            <person name="Haas M.W."/>
            <person name="Macchietto M."/>
            <person name="Kono T."/>
            <person name="Duquette J."/>
            <person name="Shao M."/>
        </authorList>
    </citation>
    <scope>NUCLEOTIDE SEQUENCE</scope>
    <source>
        <tissue evidence="1">Fresh leaf tissue</tissue>
    </source>
</reference>
<protein>
    <submittedName>
        <fullName evidence="1">Uncharacterized protein</fullName>
    </submittedName>
</protein>
<evidence type="ECO:0000313" key="2">
    <source>
        <dbReference type="Proteomes" id="UP000729402"/>
    </source>
</evidence>
<gene>
    <name evidence="1" type="ORF">GUJ93_ZPchr0003g17438</name>
</gene>
<evidence type="ECO:0000313" key="1">
    <source>
        <dbReference type="EMBL" id="KAG8061232.1"/>
    </source>
</evidence>
<organism evidence="1 2">
    <name type="scientific">Zizania palustris</name>
    <name type="common">Northern wild rice</name>
    <dbReference type="NCBI Taxonomy" id="103762"/>
    <lineage>
        <taxon>Eukaryota</taxon>
        <taxon>Viridiplantae</taxon>
        <taxon>Streptophyta</taxon>
        <taxon>Embryophyta</taxon>
        <taxon>Tracheophyta</taxon>
        <taxon>Spermatophyta</taxon>
        <taxon>Magnoliopsida</taxon>
        <taxon>Liliopsida</taxon>
        <taxon>Poales</taxon>
        <taxon>Poaceae</taxon>
        <taxon>BOP clade</taxon>
        <taxon>Oryzoideae</taxon>
        <taxon>Oryzeae</taxon>
        <taxon>Zizaniinae</taxon>
        <taxon>Zizania</taxon>
    </lineage>
</organism>
<dbReference type="Proteomes" id="UP000729402">
    <property type="component" value="Unassembled WGS sequence"/>
</dbReference>
<name>A0A8J5V5P4_ZIZPA</name>
<dbReference type="EMBL" id="JAAALK010000286">
    <property type="protein sequence ID" value="KAG8061232.1"/>
    <property type="molecule type" value="Genomic_DNA"/>
</dbReference>